<dbReference type="HOGENOM" id="CLU_2085813_0_0_1"/>
<sequence>MVIYAILGSARARLGNLPLRATPPASYLTRHHRSPLIHPAHVRASVVAVARVSLHRIHDRHVSTPHSSPNIMISSIPLPLSPSYPQPQAFPPRPGLIYVAHPLVSPTSIYKPRHKAC</sequence>
<evidence type="ECO:0000313" key="2">
    <source>
        <dbReference type="Proteomes" id="UP000011064"/>
    </source>
</evidence>
<dbReference type="VEuPathDB" id="FungiDB:GMDG_04871"/>
<dbReference type="Proteomes" id="UP000011064">
    <property type="component" value="Unassembled WGS sequence"/>
</dbReference>
<protein>
    <submittedName>
        <fullName evidence="1">Uncharacterized protein</fullName>
    </submittedName>
</protein>
<evidence type="ECO:0000313" key="1">
    <source>
        <dbReference type="EMBL" id="ELR10599.1"/>
    </source>
</evidence>
<dbReference type="AlphaFoldDB" id="L8GCR7"/>
<organism evidence="1 2">
    <name type="scientific">Pseudogymnoascus destructans (strain ATCC MYA-4855 / 20631-21)</name>
    <name type="common">Bat white-nose syndrome fungus</name>
    <name type="synonym">Geomyces destructans</name>
    <dbReference type="NCBI Taxonomy" id="658429"/>
    <lineage>
        <taxon>Eukaryota</taxon>
        <taxon>Fungi</taxon>
        <taxon>Dikarya</taxon>
        <taxon>Ascomycota</taxon>
        <taxon>Pezizomycotina</taxon>
        <taxon>Leotiomycetes</taxon>
        <taxon>Thelebolales</taxon>
        <taxon>Thelebolaceae</taxon>
        <taxon>Pseudogymnoascus</taxon>
    </lineage>
</organism>
<gene>
    <name evidence="1" type="ORF">GMDG_04871</name>
</gene>
<accession>L8GCR7</accession>
<proteinExistence type="predicted"/>
<dbReference type="EMBL" id="GL573262">
    <property type="protein sequence ID" value="ELR10599.1"/>
    <property type="molecule type" value="Genomic_DNA"/>
</dbReference>
<dbReference type="InParanoid" id="L8GCR7"/>
<keyword evidence="2" id="KW-1185">Reference proteome</keyword>
<reference evidence="2" key="1">
    <citation type="submission" date="2010-09" db="EMBL/GenBank/DDBJ databases">
        <title>The genome sequence of Geomyces destructans 20631-21.</title>
        <authorList>
            <consortium name="The Broad Institute Genome Sequencing Platform"/>
            <person name="Cuomo C.A."/>
            <person name="Blehert D.S."/>
            <person name="Lorch J.M."/>
            <person name="Young S.K."/>
            <person name="Zeng Q."/>
            <person name="Gargeya S."/>
            <person name="Fitzgerald M."/>
            <person name="Haas B."/>
            <person name="Abouelleil A."/>
            <person name="Alvarado L."/>
            <person name="Arachchi H.M."/>
            <person name="Berlin A."/>
            <person name="Brown A."/>
            <person name="Chapman S.B."/>
            <person name="Chen Z."/>
            <person name="Dunbar C."/>
            <person name="Freedman E."/>
            <person name="Gearin G."/>
            <person name="Gellesch M."/>
            <person name="Goldberg J."/>
            <person name="Griggs A."/>
            <person name="Gujja S."/>
            <person name="Heiman D."/>
            <person name="Howarth C."/>
            <person name="Larson L."/>
            <person name="Lui A."/>
            <person name="MacDonald P.J.P."/>
            <person name="Montmayeur A."/>
            <person name="Murphy C."/>
            <person name="Neiman D."/>
            <person name="Pearson M."/>
            <person name="Priest M."/>
            <person name="Roberts A."/>
            <person name="Saif S."/>
            <person name="Shea T."/>
            <person name="Shenoy N."/>
            <person name="Sisk P."/>
            <person name="Stolte C."/>
            <person name="Sykes S."/>
            <person name="Wortman J."/>
            <person name="Nusbaum C."/>
            <person name="Birren B."/>
        </authorList>
    </citation>
    <scope>NUCLEOTIDE SEQUENCE [LARGE SCALE GENOMIC DNA]</scope>
    <source>
        <strain evidence="2">ATCC MYA-4855 / 20631-21</strain>
    </source>
</reference>
<name>L8GCR7_PSED2</name>